<organism evidence="2 3">
    <name type="scientific">Vibrio coralliilyticus</name>
    <dbReference type="NCBI Taxonomy" id="190893"/>
    <lineage>
        <taxon>Bacteria</taxon>
        <taxon>Pseudomonadati</taxon>
        <taxon>Pseudomonadota</taxon>
        <taxon>Gammaproteobacteria</taxon>
        <taxon>Vibrionales</taxon>
        <taxon>Vibrionaceae</taxon>
        <taxon>Vibrio</taxon>
    </lineage>
</organism>
<sequence>MSQKNPTKQEQVIEEQIEIETRSAEDKNQFLSELETDFDPDAALAKQSREEDEKKKQAELQAMADEATKEGVLMALGGIETVLKETIDERLEIGEENANVLATSAVPVIHKYNVTPPPWAVKYKEEIGLGLAVATVAFSLFMQHRSLKKADRQAELERQRDAEQTAA</sequence>
<evidence type="ECO:0000313" key="2">
    <source>
        <dbReference type="EMBL" id="NOJ25705.1"/>
    </source>
</evidence>
<protein>
    <submittedName>
        <fullName evidence="2">Uncharacterized protein</fullName>
    </submittedName>
</protein>
<accession>A0AAP7DGF0</accession>
<gene>
    <name evidence="2" type="ORF">F0238_23575</name>
</gene>
<reference evidence="2 3" key="1">
    <citation type="submission" date="2019-09" db="EMBL/GenBank/DDBJ databases">
        <title>Draft genome sequencing and comparative genomics of hatchery-associated Vibrios.</title>
        <authorList>
            <person name="Kehlet-Delgado H."/>
            <person name="Mueller R.S."/>
        </authorList>
    </citation>
    <scope>NUCLEOTIDE SEQUENCE [LARGE SCALE GENOMIC DNA]</scope>
    <source>
        <strain evidence="2 3">09-121-3</strain>
    </source>
</reference>
<evidence type="ECO:0000256" key="1">
    <source>
        <dbReference type="SAM" id="MobiDB-lite"/>
    </source>
</evidence>
<dbReference type="EMBL" id="VTXP01000020">
    <property type="protein sequence ID" value="NOJ25705.1"/>
    <property type="molecule type" value="Genomic_DNA"/>
</dbReference>
<proteinExistence type="predicted"/>
<evidence type="ECO:0000313" key="3">
    <source>
        <dbReference type="Proteomes" id="UP000576645"/>
    </source>
</evidence>
<dbReference type="Proteomes" id="UP000576645">
    <property type="component" value="Unassembled WGS sequence"/>
</dbReference>
<name>A0AAP7DGF0_9VIBR</name>
<dbReference type="RefSeq" id="WP_064486316.1">
    <property type="nucleotide sequence ID" value="NZ_CM004383.1"/>
</dbReference>
<feature type="region of interest" description="Disordered" evidence="1">
    <location>
        <begin position="1"/>
        <end position="57"/>
    </location>
</feature>
<feature type="compositionally biased region" description="Basic and acidic residues" evidence="1">
    <location>
        <begin position="19"/>
        <end position="28"/>
    </location>
</feature>
<comment type="caution">
    <text evidence="2">The sequence shown here is derived from an EMBL/GenBank/DDBJ whole genome shotgun (WGS) entry which is preliminary data.</text>
</comment>
<dbReference type="AlphaFoldDB" id="A0AAP7DGF0"/>
<feature type="compositionally biased region" description="Basic and acidic residues" evidence="1">
    <location>
        <begin position="47"/>
        <end position="57"/>
    </location>
</feature>